<evidence type="ECO:0000313" key="1">
    <source>
        <dbReference type="EMBL" id="KAK7243368.1"/>
    </source>
</evidence>
<accession>A0AAN9E1Q1</accession>
<reference evidence="1 2" key="1">
    <citation type="submission" date="2024-01" db="EMBL/GenBank/DDBJ databases">
        <title>The genomes of 5 underutilized Papilionoideae crops provide insights into root nodulation and disease resistanc.</title>
        <authorList>
            <person name="Yuan L."/>
        </authorList>
    </citation>
    <scope>NUCLEOTIDE SEQUENCE [LARGE SCALE GENOMIC DNA]</scope>
    <source>
        <strain evidence="1">ZHUSHIDOU_FW_LH</strain>
        <tissue evidence="1">Leaf</tissue>
    </source>
</reference>
<evidence type="ECO:0000313" key="2">
    <source>
        <dbReference type="Proteomes" id="UP001372338"/>
    </source>
</evidence>
<keyword evidence="2" id="KW-1185">Reference proteome</keyword>
<dbReference type="Proteomes" id="UP001372338">
    <property type="component" value="Unassembled WGS sequence"/>
</dbReference>
<gene>
    <name evidence="1" type="ORF">RIF29_38161</name>
</gene>
<dbReference type="EMBL" id="JAYWIO010000008">
    <property type="protein sequence ID" value="KAK7243368.1"/>
    <property type="molecule type" value="Genomic_DNA"/>
</dbReference>
<name>A0AAN9E1Q1_CROPI</name>
<comment type="caution">
    <text evidence="1">The sequence shown here is derived from an EMBL/GenBank/DDBJ whole genome shotgun (WGS) entry which is preliminary data.</text>
</comment>
<dbReference type="AlphaFoldDB" id="A0AAN9E1Q1"/>
<protein>
    <submittedName>
        <fullName evidence="1">Uncharacterized protein</fullName>
    </submittedName>
</protein>
<sequence length="71" mass="7941">MTKGAAAAKYDVERRAAEAPTAKKRAKEAIEHLASVQATEEEETENSCCVVDLNLYVRLHLLHDMLLVLQF</sequence>
<proteinExistence type="predicted"/>
<organism evidence="1 2">
    <name type="scientific">Crotalaria pallida</name>
    <name type="common">Smooth rattlebox</name>
    <name type="synonym">Crotalaria striata</name>
    <dbReference type="NCBI Taxonomy" id="3830"/>
    <lineage>
        <taxon>Eukaryota</taxon>
        <taxon>Viridiplantae</taxon>
        <taxon>Streptophyta</taxon>
        <taxon>Embryophyta</taxon>
        <taxon>Tracheophyta</taxon>
        <taxon>Spermatophyta</taxon>
        <taxon>Magnoliopsida</taxon>
        <taxon>eudicotyledons</taxon>
        <taxon>Gunneridae</taxon>
        <taxon>Pentapetalae</taxon>
        <taxon>rosids</taxon>
        <taxon>fabids</taxon>
        <taxon>Fabales</taxon>
        <taxon>Fabaceae</taxon>
        <taxon>Papilionoideae</taxon>
        <taxon>50 kb inversion clade</taxon>
        <taxon>genistoids sensu lato</taxon>
        <taxon>core genistoids</taxon>
        <taxon>Crotalarieae</taxon>
        <taxon>Crotalaria</taxon>
    </lineage>
</organism>